<accession>A0A3S5C0K5</accession>
<comment type="caution">
    <text evidence="2">The sequence shown here is derived from an EMBL/GenBank/DDBJ whole genome shotgun (WGS) entry which is preliminary data.</text>
</comment>
<proteinExistence type="predicted"/>
<feature type="region of interest" description="Disordered" evidence="1">
    <location>
        <begin position="28"/>
        <end position="58"/>
    </location>
</feature>
<keyword evidence="3" id="KW-1185">Reference proteome</keyword>
<evidence type="ECO:0000313" key="3">
    <source>
        <dbReference type="Proteomes" id="UP000784294"/>
    </source>
</evidence>
<dbReference type="EMBL" id="CAAALY010087825">
    <property type="protein sequence ID" value="VEL27526.1"/>
    <property type="molecule type" value="Genomic_DNA"/>
</dbReference>
<evidence type="ECO:0000256" key="1">
    <source>
        <dbReference type="SAM" id="MobiDB-lite"/>
    </source>
</evidence>
<name>A0A3S5C0K5_9PLAT</name>
<feature type="compositionally biased region" description="Polar residues" evidence="1">
    <location>
        <begin position="28"/>
        <end position="38"/>
    </location>
</feature>
<dbReference type="AlphaFoldDB" id="A0A3S5C0K5"/>
<protein>
    <submittedName>
        <fullName evidence="2">Uncharacterized protein</fullName>
    </submittedName>
</protein>
<gene>
    <name evidence="2" type="ORF">PXEA_LOCUS20966</name>
</gene>
<sequence>MTLCFRCRQYIRNASSSTGQADELLRSTVSSATRQRNSLRPGEHTSRASSLPTTPPASCTVVMTARTTDSFQSACSPHQFESHGSTTEALPASTKTCSAKGLSRVKMQKSILVLRVGSVREVQQLNGGCGQGRSRAKSNKEPFRDFIAFTHCRRMTNRTGPNVAMATGDSLVTQGLAAGRQRTDKSLHRLRGVHYSSKRCVRKDEHRQTNKESKPT</sequence>
<reference evidence="2" key="1">
    <citation type="submission" date="2018-11" db="EMBL/GenBank/DDBJ databases">
        <authorList>
            <consortium name="Pathogen Informatics"/>
        </authorList>
    </citation>
    <scope>NUCLEOTIDE SEQUENCE</scope>
</reference>
<evidence type="ECO:0000313" key="2">
    <source>
        <dbReference type="EMBL" id="VEL27526.1"/>
    </source>
</evidence>
<organism evidence="2 3">
    <name type="scientific">Protopolystoma xenopodis</name>
    <dbReference type="NCBI Taxonomy" id="117903"/>
    <lineage>
        <taxon>Eukaryota</taxon>
        <taxon>Metazoa</taxon>
        <taxon>Spiralia</taxon>
        <taxon>Lophotrochozoa</taxon>
        <taxon>Platyhelminthes</taxon>
        <taxon>Monogenea</taxon>
        <taxon>Polyopisthocotylea</taxon>
        <taxon>Polystomatidea</taxon>
        <taxon>Polystomatidae</taxon>
        <taxon>Protopolystoma</taxon>
    </lineage>
</organism>
<dbReference type="Proteomes" id="UP000784294">
    <property type="component" value="Unassembled WGS sequence"/>
</dbReference>